<dbReference type="GO" id="GO:0019867">
    <property type="term" value="C:outer membrane"/>
    <property type="evidence" value="ECO:0007669"/>
    <property type="project" value="InterPro"/>
</dbReference>
<keyword evidence="5" id="KW-1185">Reference proteome</keyword>
<feature type="domain" description="Autotransporter" evidence="3">
    <location>
        <begin position="757"/>
        <end position="1023"/>
    </location>
</feature>
<dbReference type="PANTHER" id="PTHR35037">
    <property type="entry name" value="C-TERMINAL REGION OF AIDA-LIKE PROTEIN"/>
    <property type="match status" value="1"/>
</dbReference>
<accession>A0A1V9DH75</accession>
<proteinExistence type="predicted"/>
<evidence type="ECO:0000259" key="3">
    <source>
        <dbReference type="PROSITE" id="PS51208"/>
    </source>
</evidence>
<dbReference type="InterPro" id="IPR051551">
    <property type="entry name" value="Autotransporter_adhesion"/>
</dbReference>
<evidence type="ECO:0000313" key="5">
    <source>
        <dbReference type="Proteomes" id="UP000192769"/>
    </source>
</evidence>
<protein>
    <submittedName>
        <fullName evidence="4">Autotransporter outer membrane beta-barrel domain-containing protein</fullName>
    </submittedName>
</protein>
<dbReference type="Gene3D" id="2.40.128.130">
    <property type="entry name" value="Autotransporter beta-domain"/>
    <property type="match status" value="1"/>
</dbReference>
<feature type="chain" id="PRO_5013274912" evidence="2">
    <location>
        <begin position="23"/>
        <end position="1023"/>
    </location>
</feature>
<sequence>MNNAFKLSRLAKVVIMTLGVSATPIMTCAAVIGSQSGDVITLTDGTTLNGDARYAATMYGILIPLPYTPKIDLGTGSILNITDPTGSVNSILIFGANGSLNADRLTINATGKHASALEVFGANNSLNLGTGSSAIVVSSADGYASGMMIRQSSLLADNLHISITGNHGVGLNISGYGSTANIGYGSLIETNGVDAHGVRVDNLVGEANGKHASLVADALSVITLADHSTAVNMQVNSRADLGSHSQLLTSGINSPGIWSVGGNLTADALTIKTTGLKSPAIEGRENSITTLGPGSVVVTANAGALVAMDDNVTLNFLGSEDNRNSISTTGLYGASAQSAGSTILLRNSDITVDHVRGMGLQSYEGGVINGDGLTITTSTDAYGVYAFSNGAVNLTGETVIDVGSPQGVALATPYVAGAPGIITATGKMDITGGVISVGGLIDLDFAPASRWYGSALIDSKDQGHLNVRLSDSEWRVAASSTLDNLQLDRAQVDLSAAADNAPGTTLTVANLSGSGDFTLRTDLVGDGDGVNNLSDKIMVTGSSAGSYGLTIKNRGSAVTRGDEVLTVVETPDGAATFTSNADVELGGYVYRVNKQGTNWVLASANIAPEEEVVPAPVPDDKAPEVTPVDPVTPPDKEDAAPIEPVTPPDEAEVTPIEPATPPDEAEVTPIEPATPPDEAEVTPVEPVTPSDKEEVAPPPPQEEAPAEQPAVTPPSNSKPTPVISTSASAGANFLNIGYLMNYAETQTLLQRMGDVRQGQRAGNVWLRGTGGRFDGFASGKLSQFSLNYSGYQFGVDKRLADEMPVYLGFFMGASHGSSGYQGGSGTMQSTYFGLYTTWISDAGFYLDSVTKINRLRNQFSVLDTQGNRVSGKGVSSGISASLEAGKRFSLSGRDGLFLEPQLQFTLAHQDNAAVHASNGLDIKLSDYRSLQARASVLAGYAISQPGYRLNAYLKTGAMREYAGHAAYALNGSREKLSFQGTGWNNGVGVSTQLRDHTLFMEADITDGSRFDQRLLNAGYRFSF</sequence>
<keyword evidence="2" id="KW-0732">Signal</keyword>
<dbReference type="NCBIfam" id="TIGR01414">
    <property type="entry name" value="autotrans_barl"/>
    <property type="match status" value="1"/>
</dbReference>
<dbReference type="AlphaFoldDB" id="A0A1V9DH75"/>
<dbReference type="EMBL" id="MWUE01000017">
    <property type="protein sequence ID" value="OQP33178.1"/>
    <property type="molecule type" value="Genomic_DNA"/>
</dbReference>
<evidence type="ECO:0000256" key="2">
    <source>
        <dbReference type="SAM" id="SignalP"/>
    </source>
</evidence>
<dbReference type="InterPro" id="IPR036709">
    <property type="entry name" value="Autotransporte_beta_dom_sf"/>
</dbReference>
<organism evidence="4 5">
    <name type="scientific">Pantoea latae</name>
    <dbReference type="NCBI Taxonomy" id="1964541"/>
    <lineage>
        <taxon>Bacteria</taxon>
        <taxon>Pseudomonadati</taxon>
        <taxon>Pseudomonadota</taxon>
        <taxon>Gammaproteobacteria</taxon>
        <taxon>Enterobacterales</taxon>
        <taxon>Erwiniaceae</taxon>
        <taxon>Pantoea</taxon>
    </lineage>
</organism>
<dbReference type="SMART" id="SM00869">
    <property type="entry name" value="Autotransporter"/>
    <property type="match status" value="1"/>
</dbReference>
<feature type="signal peptide" evidence="2">
    <location>
        <begin position="1"/>
        <end position="22"/>
    </location>
</feature>
<evidence type="ECO:0000313" key="4">
    <source>
        <dbReference type="EMBL" id="OQP33178.1"/>
    </source>
</evidence>
<dbReference type="SUPFAM" id="SSF51126">
    <property type="entry name" value="Pectin lyase-like"/>
    <property type="match status" value="1"/>
</dbReference>
<dbReference type="PANTHER" id="PTHR35037:SF7">
    <property type="entry name" value="AUTOTRANSPORTER"/>
    <property type="match status" value="1"/>
</dbReference>
<dbReference type="InterPro" id="IPR011050">
    <property type="entry name" value="Pectin_lyase_fold/virulence"/>
</dbReference>
<dbReference type="InterPro" id="IPR005546">
    <property type="entry name" value="Autotransporte_beta"/>
</dbReference>
<comment type="caution">
    <text evidence="4">The sequence shown here is derived from an EMBL/GenBank/DDBJ whole genome shotgun (WGS) entry which is preliminary data.</text>
</comment>
<dbReference type="InterPro" id="IPR006315">
    <property type="entry name" value="OM_autotransptr_brl_dom"/>
</dbReference>
<dbReference type="Pfam" id="PF03797">
    <property type="entry name" value="Autotransporter"/>
    <property type="match status" value="1"/>
</dbReference>
<feature type="region of interest" description="Disordered" evidence="1">
    <location>
        <begin position="614"/>
        <end position="724"/>
    </location>
</feature>
<dbReference type="Pfam" id="PF03212">
    <property type="entry name" value="Pertactin"/>
    <property type="match status" value="1"/>
</dbReference>
<evidence type="ECO:0000256" key="1">
    <source>
        <dbReference type="SAM" id="MobiDB-lite"/>
    </source>
</evidence>
<name>A0A1V9DH75_9GAMM</name>
<dbReference type="Gene3D" id="2.160.20.20">
    <property type="match status" value="1"/>
</dbReference>
<reference evidence="4 5" key="1">
    <citation type="submission" date="2017-02" db="EMBL/GenBank/DDBJ databases">
        <title>Whole genome shotgun sequence of Pantoea agglomerans strain AS1 isolated from a cycad, Zamia floridana in Central Florida, USA.</title>
        <authorList>
            <person name="Lata P."/>
            <person name="Govindarajan S."/>
            <person name="Qi F."/>
            <person name="Li J.-L."/>
            <person name="Maurya S.K."/>
            <person name="Sahoo M.K."/>
        </authorList>
    </citation>
    <scope>NUCLEOTIDE SEQUENCE [LARGE SCALE GENOMIC DNA]</scope>
    <source>
        <strain evidence="4 5">AS1</strain>
    </source>
</reference>
<dbReference type="InterPro" id="IPR012332">
    <property type="entry name" value="Autotransporter_pectin_lyase_C"/>
</dbReference>
<gene>
    <name evidence="4" type="ORF">B2J69_11510</name>
</gene>
<dbReference type="Proteomes" id="UP000192769">
    <property type="component" value="Unassembled WGS sequence"/>
</dbReference>
<dbReference type="SUPFAM" id="SSF103515">
    <property type="entry name" value="Autotransporter"/>
    <property type="match status" value="1"/>
</dbReference>
<dbReference type="PROSITE" id="PS51208">
    <property type="entry name" value="AUTOTRANSPORTER"/>
    <property type="match status" value="1"/>
</dbReference>
<dbReference type="InterPro" id="IPR004899">
    <property type="entry name" value="Pertactin_central"/>
</dbReference>
<feature type="compositionally biased region" description="Polar residues" evidence="1">
    <location>
        <begin position="715"/>
        <end position="724"/>
    </location>
</feature>